<dbReference type="Proteomes" id="UP000184387">
    <property type="component" value="Unassembled WGS sequence"/>
</dbReference>
<dbReference type="EMBL" id="FQZF01000007">
    <property type="protein sequence ID" value="SHJ01811.1"/>
    <property type="molecule type" value="Genomic_DNA"/>
</dbReference>
<keyword evidence="3" id="KW-1185">Reference proteome</keyword>
<evidence type="ECO:0000259" key="1">
    <source>
        <dbReference type="Pfam" id="PF20254"/>
    </source>
</evidence>
<protein>
    <submittedName>
        <fullName evidence="2">N,N-dimethylformamidase</fullName>
    </submittedName>
</protein>
<accession>A0A1M6FVT4</accession>
<reference evidence="2 3" key="1">
    <citation type="submission" date="2016-11" db="EMBL/GenBank/DDBJ databases">
        <authorList>
            <person name="Jaros S."/>
            <person name="Januszkiewicz K."/>
            <person name="Wedrychowicz H."/>
        </authorList>
    </citation>
    <scope>NUCLEOTIDE SEQUENCE [LARGE SCALE GENOMIC DNA]</scope>
    <source>
        <strain evidence="2 3">DSM 14916</strain>
    </source>
</reference>
<sequence>MTDTTAVLGYAWPLVVSPGEEVAFHLSSATLDTAEATLLRVRSADPDPNGPGLRFHQPGTPIDGPVALRNQPLRPGSCAIIPDSPALNRAGALSLGLFLFPTAPLAGPQTIIARWRDDTAEGWRLALNAEARLEFTVGAAGRQWRATAPRPVMEREWIFVCASLDPAAGRITLTQSSLDAQAGRDTGCTATAQAPEGIAWPADTALTIAAHALEAGAAPRTAGHFDGKIDRPRLLSAARDTPALRALAETLAPDPADPDLIAAWDFSRDMSTDTVRDLSANRLDGTLRHMPMRAATGANWDGRTVQWTEAPHLYGAIHFHSDDMHDAGWSPDLRLTIPEDWRSGFYALRLRARQGSEDPVESFVAFFVRAPLGKPRSRLAFVASTATFLAYANSALRLDQVHAEAMLEGLIALSRDDVYLQEHRELGLSTYDTHSDGSGWCYSTARRPIINMRPRGATFNYGNDTHILDWLEETGQDYDIVTDDDIHHHGAQTLSPYRCVITGSHPEYFSRSMIEAFDSYQRAGGRHIYLGGNGFYWRIGWHPTQPHAMEIRRGMIGLRTWEGEPGENALSFTGEPSGLWRASGRPPQRLVGVGFDAQVFTRSYPYEWRAPARDPRIAWAVEGIDLDAPLGDFGLRGGGAAGLEVDRVEPTLGSPPHLLWLATADRLDYGGVPTLEELRTLHRGTMGDQNARVRADIAFFPTARGGAVFSTGSIAWACALSHNNYDNAVSRLTGNVLRRFLDPSPFEGFDTEERSPEGVCPEA</sequence>
<dbReference type="AlphaFoldDB" id="A0A1M6FVT4"/>
<name>A0A1M6FVT4_9PROT</name>
<dbReference type="Gene3D" id="2.60.120.200">
    <property type="match status" value="1"/>
</dbReference>
<gene>
    <name evidence="2" type="ORF">SAMN02745194_01589</name>
</gene>
<dbReference type="Pfam" id="PF20254">
    <property type="entry name" value="DMFA2_C"/>
    <property type="match status" value="1"/>
</dbReference>
<evidence type="ECO:0000313" key="3">
    <source>
        <dbReference type="Proteomes" id="UP000184387"/>
    </source>
</evidence>
<dbReference type="OrthoDB" id="505641at2"/>
<evidence type="ECO:0000313" key="2">
    <source>
        <dbReference type="EMBL" id="SHJ01811.1"/>
    </source>
</evidence>
<dbReference type="SUPFAM" id="SSF49899">
    <property type="entry name" value="Concanavalin A-like lectins/glucanases"/>
    <property type="match status" value="1"/>
</dbReference>
<feature type="domain" description="N,N-dimethylformamidase beta subunit-like C-terminal" evidence="1">
    <location>
        <begin position="293"/>
        <end position="727"/>
    </location>
</feature>
<dbReference type="InterPro" id="IPR046540">
    <property type="entry name" value="DMFA2_C"/>
</dbReference>
<dbReference type="RefSeq" id="WP_073133321.1">
    <property type="nucleotide sequence ID" value="NZ_FQZF01000007.1"/>
</dbReference>
<dbReference type="STRING" id="198092.SAMN02745194_01589"/>
<proteinExistence type="predicted"/>
<dbReference type="InterPro" id="IPR013320">
    <property type="entry name" value="ConA-like_dom_sf"/>
</dbReference>
<organism evidence="2 3">
    <name type="scientific">Muricoccus roseus</name>
    <dbReference type="NCBI Taxonomy" id="198092"/>
    <lineage>
        <taxon>Bacteria</taxon>
        <taxon>Pseudomonadati</taxon>
        <taxon>Pseudomonadota</taxon>
        <taxon>Alphaproteobacteria</taxon>
        <taxon>Acetobacterales</taxon>
        <taxon>Roseomonadaceae</taxon>
        <taxon>Muricoccus</taxon>
    </lineage>
</organism>